<evidence type="ECO:0000256" key="1">
    <source>
        <dbReference type="SAM" id="MobiDB-lite"/>
    </source>
</evidence>
<evidence type="ECO:0000313" key="2">
    <source>
        <dbReference type="EMBL" id="OBK09894.1"/>
    </source>
</evidence>
<dbReference type="EMBL" id="LZLQ01000154">
    <property type="protein sequence ID" value="OBK09894.1"/>
    <property type="molecule type" value="Genomic_DNA"/>
</dbReference>
<protein>
    <submittedName>
        <fullName evidence="2">Uncharacterized protein</fullName>
    </submittedName>
</protein>
<gene>
    <name evidence="2" type="ORF">A5636_16440</name>
</gene>
<keyword evidence="3" id="KW-1185">Reference proteome</keyword>
<feature type="region of interest" description="Disordered" evidence="1">
    <location>
        <begin position="1"/>
        <end position="24"/>
    </location>
</feature>
<organism evidence="2 3">
    <name type="scientific">Mycobacterium asiaticum</name>
    <dbReference type="NCBI Taxonomy" id="1790"/>
    <lineage>
        <taxon>Bacteria</taxon>
        <taxon>Bacillati</taxon>
        <taxon>Actinomycetota</taxon>
        <taxon>Actinomycetes</taxon>
        <taxon>Mycobacteriales</taxon>
        <taxon>Mycobacteriaceae</taxon>
        <taxon>Mycobacterium</taxon>
    </lineage>
</organism>
<sequence>MSAVAGTAADAGQTALTAGNASGPPELATVAAADAWDATLATGAAFGTTVDATRTAVTVGIATAAARVQGDEVSNAGAGGARPRRNNIG</sequence>
<name>A0A1A3MM95_MYCAS</name>
<dbReference type="Proteomes" id="UP000093629">
    <property type="component" value="Unassembled WGS sequence"/>
</dbReference>
<dbReference type="AlphaFoldDB" id="A0A1A3MM95"/>
<proteinExistence type="predicted"/>
<reference evidence="2 3" key="1">
    <citation type="submission" date="2016-06" db="EMBL/GenBank/DDBJ databases">
        <authorList>
            <person name="Kjaerup R.B."/>
            <person name="Dalgaard T.S."/>
            <person name="Juul-Madsen H.R."/>
        </authorList>
    </citation>
    <scope>NUCLEOTIDE SEQUENCE [LARGE SCALE GENOMIC DNA]</scope>
    <source>
        <strain evidence="2 3">1245139.5</strain>
    </source>
</reference>
<accession>A0A1A3MM95</accession>
<comment type="caution">
    <text evidence="2">The sequence shown here is derived from an EMBL/GenBank/DDBJ whole genome shotgun (WGS) entry which is preliminary data.</text>
</comment>
<evidence type="ECO:0000313" key="3">
    <source>
        <dbReference type="Proteomes" id="UP000093629"/>
    </source>
</evidence>